<feature type="transmembrane region" description="Helical" evidence="5">
    <location>
        <begin position="45"/>
        <end position="71"/>
    </location>
</feature>
<gene>
    <name evidence="7" type="ORF">CCAND38_200015</name>
</gene>
<dbReference type="GO" id="GO:0030416">
    <property type="term" value="P:methylamine metabolic process"/>
    <property type="evidence" value="ECO:0007669"/>
    <property type="project" value="InterPro"/>
</dbReference>
<keyword evidence="4 5" id="KW-0472">Membrane</keyword>
<dbReference type="Proteomes" id="UP000045051">
    <property type="component" value="Unassembled WGS sequence"/>
</dbReference>
<evidence type="ECO:0000256" key="3">
    <source>
        <dbReference type="ARBA" id="ARBA00022989"/>
    </source>
</evidence>
<dbReference type="Pfam" id="PF07291">
    <property type="entry name" value="MauE"/>
    <property type="match status" value="1"/>
</dbReference>
<accession>A0A0B7HZM8</accession>
<keyword evidence="7" id="KW-0413">Isomerase</keyword>
<name>A0A0B7HZM8_9FLAO</name>
<dbReference type="EMBL" id="CDOI01000113">
    <property type="protein sequence ID" value="CEN44870.1"/>
    <property type="molecule type" value="Genomic_DNA"/>
</dbReference>
<organism evidence="7 8">
    <name type="scientific">Capnocytophaga canis</name>
    <dbReference type="NCBI Taxonomy" id="1848903"/>
    <lineage>
        <taxon>Bacteria</taxon>
        <taxon>Pseudomonadati</taxon>
        <taxon>Bacteroidota</taxon>
        <taxon>Flavobacteriia</taxon>
        <taxon>Flavobacteriales</taxon>
        <taxon>Flavobacteriaceae</taxon>
        <taxon>Capnocytophaga</taxon>
    </lineage>
</organism>
<evidence type="ECO:0000256" key="5">
    <source>
        <dbReference type="SAM" id="Phobius"/>
    </source>
</evidence>
<evidence type="ECO:0000259" key="6">
    <source>
        <dbReference type="Pfam" id="PF07291"/>
    </source>
</evidence>
<dbReference type="RefSeq" id="WP_042343877.1">
    <property type="nucleotide sequence ID" value="NZ_CDOI01000113.1"/>
</dbReference>
<feature type="transmembrane region" description="Helical" evidence="5">
    <location>
        <begin position="148"/>
        <end position="168"/>
    </location>
</feature>
<protein>
    <submittedName>
        <fullName evidence="7">Triosephosphate isomerase</fullName>
        <ecNumber evidence="7">5.3.1.1</ecNumber>
    </submittedName>
</protein>
<evidence type="ECO:0000313" key="8">
    <source>
        <dbReference type="Proteomes" id="UP000045051"/>
    </source>
</evidence>
<sequence length="362" mass="42017">MKFIIHILRLFLGITFIVSGLIKLNDPIGFSFKLEEYFSESVLNLPFFMPFALAIAIFVCIAEVLLGVMILMGYLKKLTLWATLLMLIFFGFLTFYSAYYDKVTDCGCFGDAIKFTPWQSFGKDILLLVVTLILFWKQKMIQPIGRKLPFVVTFVSLIGCIVFVYQVYNHLPIKDFRPYKIGVNIPEAMRIPENAPKAVYDYLWKFNVNGEEKIVTTQGSYPTVDGEFISFETKLVDKGYEPPIHDFYIEKEGENYLDEMMSKEKLLLVICYKIEKTDRNAFKNIKTITDKALKSGYTVIGLAYDLNQSEQLIKEYELNFEFYYNDETTLKTMIRSNPGLITIKKGTIIDKKHYNDWEKLVL</sequence>
<feature type="transmembrane region" description="Helical" evidence="5">
    <location>
        <begin position="118"/>
        <end position="136"/>
    </location>
</feature>
<evidence type="ECO:0000313" key="7">
    <source>
        <dbReference type="EMBL" id="CEN44870.1"/>
    </source>
</evidence>
<reference evidence="7 8" key="1">
    <citation type="submission" date="2015-01" db="EMBL/GenBank/DDBJ databases">
        <authorList>
            <person name="Xiang T."/>
            <person name="Song Y."/>
            <person name="Huang L."/>
            <person name="Wang B."/>
            <person name="Wu P."/>
        </authorList>
    </citation>
    <scope>NUCLEOTIDE SEQUENCE [LARGE SCALE GENOMIC DNA]</scope>
    <source>
        <strain evidence="7 8">CcD38</strain>
    </source>
</reference>
<dbReference type="NCBIfam" id="NF045576">
    <property type="entry name" value="BT_3928_fam"/>
    <property type="match status" value="1"/>
</dbReference>
<keyword evidence="2 5" id="KW-0812">Transmembrane</keyword>
<dbReference type="GO" id="GO:0016020">
    <property type="term" value="C:membrane"/>
    <property type="evidence" value="ECO:0007669"/>
    <property type="project" value="UniProtKB-SubCell"/>
</dbReference>
<evidence type="ECO:0000256" key="1">
    <source>
        <dbReference type="ARBA" id="ARBA00004141"/>
    </source>
</evidence>
<feature type="domain" description="Methylamine utilisation protein MauE" evidence="6">
    <location>
        <begin position="1"/>
        <end position="136"/>
    </location>
</feature>
<dbReference type="GO" id="GO:0004807">
    <property type="term" value="F:triose-phosphate isomerase activity"/>
    <property type="evidence" value="ECO:0007669"/>
    <property type="project" value="UniProtKB-EC"/>
</dbReference>
<proteinExistence type="predicted"/>
<dbReference type="AlphaFoldDB" id="A0A0B7HZM8"/>
<keyword evidence="8" id="KW-1185">Reference proteome</keyword>
<evidence type="ECO:0000256" key="4">
    <source>
        <dbReference type="ARBA" id="ARBA00023136"/>
    </source>
</evidence>
<evidence type="ECO:0000256" key="2">
    <source>
        <dbReference type="ARBA" id="ARBA00022692"/>
    </source>
</evidence>
<keyword evidence="3 5" id="KW-1133">Transmembrane helix</keyword>
<dbReference type="InterPro" id="IPR009908">
    <property type="entry name" value="Methylamine_util_MauE"/>
</dbReference>
<feature type="transmembrane region" description="Helical" evidence="5">
    <location>
        <begin position="7"/>
        <end position="25"/>
    </location>
</feature>
<comment type="subcellular location">
    <subcellularLocation>
        <location evidence="1">Membrane</location>
        <topology evidence="1">Multi-pass membrane protein</topology>
    </subcellularLocation>
</comment>
<feature type="transmembrane region" description="Helical" evidence="5">
    <location>
        <begin position="78"/>
        <end position="98"/>
    </location>
</feature>
<dbReference type="EC" id="5.3.1.1" evidence="7"/>